<evidence type="ECO:0000313" key="1">
    <source>
        <dbReference type="EMBL" id="MET3603187.1"/>
    </source>
</evidence>
<proteinExistence type="predicted"/>
<reference evidence="2 3" key="1">
    <citation type="submission" date="2019-02" db="EMBL/GenBank/DDBJ databases">
        <title>Complete Genome Sequence and Methylome Analysis of Sphaerotilus natans subsp. sulfidivorans D-507.</title>
        <authorList>
            <person name="Fomenkov A."/>
            <person name="Gridneva E."/>
            <person name="Smolyakov D."/>
            <person name="Dubinina G."/>
            <person name="Vincze T."/>
            <person name="Grabovich M."/>
            <person name="Roberts R.J."/>
        </authorList>
    </citation>
    <scope>NUCLEOTIDE SEQUENCE [LARGE SCALE GENOMIC DNA]</scope>
    <source>
        <strain evidence="2 3">D-507</strain>
    </source>
</reference>
<dbReference type="Proteomes" id="UP001549111">
    <property type="component" value="Unassembled WGS sequence"/>
</dbReference>
<dbReference type="EMBL" id="JBEPLS010000003">
    <property type="protein sequence ID" value="MET3603187.1"/>
    <property type="molecule type" value="Genomic_DNA"/>
</dbReference>
<dbReference type="KEGG" id="snn:EWH46_07580"/>
<dbReference type="Proteomes" id="UP000323522">
    <property type="component" value="Chromosome"/>
</dbReference>
<gene>
    <name evidence="1" type="ORF">ABIC99_000971</name>
    <name evidence="2" type="ORF">EWH46_07580</name>
</gene>
<dbReference type="EMBL" id="CP035708">
    <property type="protein sequence ID" value="QEN00650.1"/>
    <property type="molecule type" value="Genomic_DNA"/>
</dbReference>
<accession>A0A5C1Q0X4</accession>
<evidence type="ECO:0000313" key="2">
    <source>
        <dbReference type="EMBL" id="QEN00650.1"/>
    </source>
</evidence>
<dbReference type="RefSeq" id="WP_149503373.1">
    <property type="nucleotide sequence ID" value="NZ_CP035708.1"/>
</dbReference>
<name>A0A5C1Q0X4_9BURK</name>
<evidence type="ECO:0000313" key="4">
    <source>
        <dbReference type="Proteomes" id="UP001549111"/>
    </source>
</evidence>
<sequence length="71" mass="8012">MNTSNARITGQVEYRLGDGPKCRIPRGPVEIQQTPQDVTISWESGDTHQNAALPQSEFRRYINEKAIVLTQ</sequence>
<dbReference type="AlphaFoldDB" id="A0A5C1Q0X4"/>
<dbReference type="OrthoDB" id="9153806at2"/>
<keyword evidence="4" id="KW-1185">Reference proteome</keyword>
<evidence type="ECO:0000313" key="3">
    <source>
        <dbReference type="Proteomes" id="UP000323522"/>
    </source>
</evidence>
<reference evidence="1 4" key="2">
    <citation type="submission" date="2024-06" db="EMBL/GenBank/DDBJ databases">
        <title>Genomic Encyclopedia of Type Strains, Phase IV (KMG-IV): sequencing the most valuable type-strain genomes for metagenomic binning, comparative biology and taxonomic classification.</title>
        <authorList>
            <person name="Goeker M."/>
        </authorList>
    </citation>
    <scope>NUCLEOTIDE SEQUENCE [LARGE SCALE GENOMIC DNA]</scope>
    <source>
        <strain evidence="1 4">D-501</strain>
    </source>
</reference>
<organism evidence="2 3">
    <name type="scientific">Sphaerotilus sulfidivorans</name>
    <dbReference type="NCBI Taxonomy" id="639200"/>
    <lineage>
        <taxon>Bacteria</taxon>
        <taxon>Pseudomonadati</taxon>
        <taxon>Pseudomonadota</taxon>
        <taxon>Betaproteobacteria</taxon>
        <taxon>Burkholderiales</taxon>
        <taxon>Sphaerotilaceae</taxon>
        <taxon>Sphaerotilus</taxon>
    </lineage>
</organism>
<protein>
    <submittedName>
        <fullName evidence="2">Uncharacterized protein</fullName>
    </submittedName>
</protein>